<evidence type="ECO:0000313" key="5">
    <source>
        <dbReference type="EMBL" id="SER72189.1"/>
    </source>
</evidence>
<name>A0A1H9RJS2_9BACI</name>
<dbReference type="PROSITE" id="PS50932">
    <property type="entry name" value="HTH_LACI_2"/>
    <property type="match status" value="1"/>
</dbReference>
<dbReference type="SUPFAM" id="SSF53822">
    <property type="entry name" value="Periplasmic binding protein-like I"/>
    <property type="match status" value="1"/>
</dbReference>
<dbReference type="GO" id="GO:0000976">
    <property type="term" value="F:transcription cis-regulatory region binding"/>
    <property type="evidence" value="ECO:0007669"/>
    <property type="project" value="TreeGrafter"/>
</dbReference>
<keyword evidence="3" id="KW-0804">Transcription</keyword>
<dbReference type="OrthoDB" id="9784962at2"/>
<dbReference type="EMBL" id="FOGT01000003">
    <property type="protein sequence ID" value="SER72189.1"/>
    <property type="molecule type" value="Genomic_DNA"/>
</dbReference>
<sequence length="342" mass="37768">MSITIKDVARQAGVSIATVSRIVNGQKGYGEKTKERVLKTIEELGYTPNAIARGLVGRETKSIGVLLPKLSGLFASKLLEGMEETARNEGYSLFVCHTDSKEDRAIQDLQVLKEKQVDGIIYASDQLSESQGQMLNSMVCPAVFVSTQSLTHPFPYVKVDDYQAACTGTRYLIEKGHKQIAFIGGSLEDPIAGKPRDEGFRRTMKDHHLKVEESLTAYGDFRFQSGKESFKNILKAEKPFTAVFAVSDEMAAGVLSAAYEQGISVPDDISVLGYDNTMAAEMAIPPLTTMAQPLEEMGQKAVELILSLRENKENINKNEIVKHRLIERKSVLERSKTKGLFL</sequence>
<evidence type="ECO:0000256" key="2">
    <source>
        <dbReference type="ARBA" id="ARBA00023125"/>
    </source>
</evidence>
<reference evidence="6" key="1">
    <citation type="submission" date="2016-10" db="EMBL/GenBank/DDBJ databases">
        <authorList>
            <person name="Varghese N."/>
            <person name="Submissions S."/>
        </authorList>
    </citation>
    <scope>NUCLEOTIDE SEQUENCE [LARGE SCALE GENOMIC DNA]</scope>
    <source>
        <strain evidence="6">S9</strain>
    </source>
</reference>
<gene>
    <name evidence="5" type="ORF">SAMN05518684_103156</name>
</gene>
<dbReference type="InterPro" id="IPR010982">
    <property type="entry name" value="Lambda_DNA-bd_dom_sf"/>
</dbReference>
<protein>
    <submittedName>
        <fullName evidence="5">LacI family transcriptional regulator</fullName>
    </submittedName>
</protein>
<feature type="domain" description="HTH lacI-type" evidence="4">
    <location>
        <begin position="3"/>
        <end position="57"/>
    </location>
</feature>
<dbReference type="Pfam" id="PF13377">
    <property type="entry name" value="Peripla_BP_3"/>
    <property type="match status" value="1"/>
</dbReference>
<accession>A0A1H9RJS2</accession>
<organism evidence="5 6">
    <name type="scientific">Salipaludibacillus aurantiacus</name>
    <dbReference type="NCBI Taxonomy" id="1601833"/>
    <lineage>
        <taxon>Bacteria</taxon>
        <taxon>Bacillati</taxon>
        <taxon>Bacillota</taxon>
        <taxon>Bacilli</taxon>
        <taxon>Bacillales</taxon>
        <taxon>Bacillaceae</taxon>
    </lineage>
</organism>
<dbReference type="PRINTS" id="PR00036">
    <property type="entry name" value="HTHLACI"/>
</dbReference>
<dbReference type="PANTHER" id="PTHR30146">
    <property type="entry name" value="LACI-RELATED TRANSCRIPTIONAL REPRESSOR"/>
    <property type="match status" value="1"/>
</dbReference>
<dbReference type="GO" id="GO:0003700">
    <property type="term" value="F:DNA-binding transcription factor activity"/>
    <property type="evidence" value="ECO:0007669"/>
    <property type="project" value="TreeGrafter"/>
</dbReference>
<evidence type="ECO:0000259" key="4">
    <source>
        <dbReference type="PROSITE" id="PS50932"/>
    </source>
</evidence>
<dbReference type="Gene3D" id="1.10.260.40">
    <property type="entry name" value="lambda repressor-like DNA-binding domains"/>
    <property type="match status" value="1"/>
</dbReference>
<evidence type="ECO:0000256" key="1">
    <source>
        <dbReference type="ARBA" id="ARBA00023015"/>
    </source>
</evidence>
<keyword evidence="6" id="KW-1185">Reference proteome</keyword>
<dbReference type="CDD" id="cd19975">
    <property type="entry name" value="PBP1_CcpA-like"/>
    <property type="match status" value="1"/>
</dbReference>
<dbReference type="RefSeq" id="WP_093047968.1">
    <property type="nucleotide sequence ID" value="NZ_FOGT01000003.1"/>
</dbReference>
<dbReference type="InterPro" id="IPR028082">
    <property type="entry name" value="Peripla_BP_I"/>
</dbReference>
<dbReference type="Gene3D" id="3.40.50.2300">
    <property type="match status" value="2"/>
</dbReference>
<dbReference type="SUPFAM" id="SSF47413">
    <property type="entry name" value="lambda repressor-like DNA-binding domains"/>
    <property type="match status" value="1"/>
</dbReference>
<dbReference type="STRING" id="1601833.SAMN05518684_103156"/>
<keyword evidence="1" id="KW-0805">Transcription regulation</keyword>
<dbReference type="InterPro" id="IPR000843">
    <property type="entry name" value="HTH_LacI"/>
</dbReference>
<evidence type="ECO:0000313" key="6">
    <source>
        <dbReference type="Proteomes" id="UP000198571"/>
    </source>
</evidence>
<dbReference type="CDD" id="cd01392">
    <property type="entry name" value="HTH_LacI"/>
    <property type="match status" value="1"/>
</dbReference>
<dbReference type="InterPro" id="IPR046335">
    <property type="entry name" value="LacI/GalR-like_sensor"/>
</dbReference>
<dbReference type="Pfam" id="PF00356">
    <property type="entry name" value="LacI"/>
    <property type="match status" value="1"/>
</dbReference>
<dbReference type="PROSITE" id="PS00356">
    <property type="entry name" value="HTH_LACI_1"/>
    <property type="match status" value="1"/>
</dbReference>
<dbReference type="PANTHER" id="PTHR30146:SF109">
    <property type="entry name" value="HTH-TYPE TRANSCRIPTIONAL REGULATOR GALS"/>
    <property type="match status" value="1"/>
</dbReference>
<dbReference type="SMART" id="SM00354">
    <property type="entry name" value="HTH_LACI"/>
    <property type="match status" value="1"/>
</dbReference>
<keyword evidence="2" id="KW-0238">DNA-binding</keyword>
<proteinExistence type="predicted"/>
<evidence type="ECO:0000256" key="3">
    <source>
        <dbReference type="ARBA" id="ARBA00023163"/>
    </source>
</evidence>
<dbReference type="Proteomes" id="UP000198571">
    <property type="component" value="Unassembled WGS sequence"/>
</dbReference>
<dbReference type="AlphaFoldDB" id="A0A1H9RJS2"/>